<evidence type="ECO:0000313" key="3">
    <source>
        <dbReference type="Proteomes" id="UP000271974"/>
    </source>
</evidence>
<dbReference type="EMBL" id="RQTK01000014">
    <property type="protein sequence ID" value="RUS91324.1"/>
    <property type="molecule type" value="Genomic_DNA"/>
</dbReference>
<feature type="domain" description="F-box" evidence="1">
    <location>
        <begin position="19"/>
        <end position="65"/>
    </location>
</feature>
<dbReference type="AlphaFoldDB" id="A0A433UC43"/>
<name>A0A433UC43_ELYCH</name>
<organism evidence="2 3">
    <name type="scientific">Elysia chlorotica</name>
    <name type="common">Eastern emerald elysia</name>
    <name type="synonym">Sea slug</name>
    <dbReference type="NCBI Taxonomy" id="188477"/>
    <lineage>
        <taxon>Eukaryota</taxon>
        <taxon>Metazoa</taxon>
        <taxon>Spiralia</taxon>
        <taxon>Lophotrochozoa</taxon>
        <taxon>Mollusca</taxon>
        <taxon>Gastropoda</taxon>
        <taxon>Heterobranchia</taxon>
        <taxon>Euthyneura</taxon>
        <taxon>Panpulmonata</taxon>
        <taxon>Sacoglossa</taxon>
        <taxon>Placobranchoidea</taxon>
        <taxon>Plakobranchidae</taxon>
        <taxon>Elysia</taxon>
    </lineage>
</organism>
<dbReference type="InterPro" id="IPR001810">
    <property type="entry name" value="F-box_dom"/>
</dbReference>
<evidence type="ECO:0000313" key="2">
    <source>
        <dbReference type="EMBL" id="RUS91324.1"/>
    </source>
</evidence>
<dbReference type="OrthoDB" id="6112768at2759"/>
<sequence length="545" mass="61297">MLPKAPGVSCRNAKQATPSTHLLDLPVEVTKEIIKWLPSEALQACLDVHPRLADIIKDSSFLNYHTRKELNLKDNDVRFDVVPESLSPLLELWFITNAASTARRRPRKFGPVLNRNDLFFPLACFKHSFQTWLAQAGGSDLGGLNRNGNIVNRNNSNTAENDCISTNFCNSNNWPVSTMPLEAGVGIGTMAEACHWLLTERPRGLPKYVKRVLTKLSLAVPDFLEGTLYTQHLTLHRGAPVTLANTWEVFIQPQLRARNPPSSFKPLCSLEIIFSRTNRTDSSLCLNHAMAILFARDTWILWIGTLAPFPVCKHDSTLAFKTLDVACSVASLKNEVSELTCMLNTASGAESLSHRWMLQKLFPGVCHMIHDQDRQTKVDKIESNIKLIVRHIQLIILNRTLKQSEVYLHPNLGSVLRKIGINSFSPLSEEDSTSATFTGSCPLQQNEIISLSQPYGAYLVEHIRSCLQAKFSEEAKFFFCNRQSHMIVCQSCSQLWFPKRATLEACIAQFQEQTLLPFNIWPYHLLDKTIEMVDEALMVCASSSC</sequence>
<protein>
    <recommendedName>
        <fullName evidence="1">F-box domain-containing protein</fullName>
    </recommendedName>
</protein>
<keyword evidence="3" id="KW-1185">Reference proteome</keyword>
<reference evidence="2 3" key="1">
    <citation type="submission" date="2019-01" db="EMBL/GenBank/DDBJ databases">
        <title>A draft genome assembly of the solar-powered sea slug Elysia chlorotica.</title>
        <authorList>
            <person name="Cai H."/>
            <person name="Li Q."/>
            <person name="Fang X."/>
            <person name="Li J."/>
            <person name="Curtis N.E."/>
            <person name="Altenburger A."/>
            <person name="Shibata T."/>
            <person name="Feng M."/>
            <person name="Maeda T."/>
            <person name="Schwartz J.A."/>
            <person name="Shigenobu S."/>
            <person name="Lundholm N."/>
            <person name="Nishiyama T."/>
            <person name="Yang H."/>
            <person name="Hasebe M."/>
            <person name="Li S."/>
            <person name="Pierce S.K."/>
            <person name="Wang J."/>
        </authorList>
    </citation>
    <scope>NUCLEOTIDE SEQUENCE [LARGE SCALE GENOMIC DNA]</scope>
    <source>
        <strain evidence="2">EC2010</strain>
        <tissue evidence="2">Whole organism of an adult</tissue>
    </source>
</reference>
<comment type="caution">
    <text evidence="2">The sequence shown here is derived from an EMBL/GenBank/DDBJ whole genome shotgun (WGS) entry which is preliminary data.</text>
</comment>
<accession>A0A433UC43</accession>
<dbReference type="Proteomes" id="UP000271974">
    <property type="component" value="Unassembled WGS sequence"/>
</dbReference>
<evidence type="ECO:0000259" key="1">
    <source>
        <dbReference type="PROSITE" id="PS50181"/>
    </source>
</evidence>
<dbReference type="PROSITE" id="PS50181">
    <property type="entry name" value="FBOX"/>
    <property type="match status" value="1"/>
</dbReference>
<gene>
    <name evidence="2" type="ORF">EGW08_000938</name>
</gene>
<proteinExistence type="predicted"/>